<dbReference type="AlphaFoldDB" id="A0A939JR36"/>
<dbReference type="PANTHER" id="PTHR42881:SF13">
    <property type="entry name" value="PROLYL ENDOPEPTIDASE"/>
    <property type="match status" value="1"/>
</dbReference>
<dbReference type="SUPFAM" id="SSF50993">
    <property type="entry name" value="Peptidase/esterase 'gauge' domain"/>
    <property type="match status" value="1"/>
</dbReference>
<dbReference type="InterPro" id="IPR002470">
    <property type="entry name" value="Peptidase_S9A"/>
</dbReference>
<dbReference type="GO" id="GO:0005829">
    <property type="term" value="C:cytosol"/>
    <property type="evidence" value="ECO:0007669"/>
    <property type="project" value="TreeGrafter"/>
</dbReference>
<dbReference type="InterPro" id="IPR029058">
    <property type="entry name" value="AB_hydrolase_fold"/>
</dbReference>
<dbReference type="SUPFAM" id="SSF53474">
    <property type="entry name" value="alpha/beta-Hydrolases"/>
    <property type="match status" value="1"/>
</dbReference>
<evidence type="ECO:0000313" key="6">
    <source>
        <dbReference type="EMBL" id="MBO0654372.1"/>
    </source>
</evidence>
<proteinExistence type="predicted"/>
<dbReference type="GO" id="GO:0006508">
    <property type="term" value="P:proteolysis"/>
    <property type="evidence" value="ECO:0007669"/>
    <property type="project" value="UniProtKB-KW"/>
</dbReference>
<organism evidence="6 7">
    <name type="scientific">Streptomyces triculaminicus</name>
    <dbReference type="NCBI Taxonomy" id="2816232"/>
    <lineage>
        <taxon>Bacteria</taxon>
        <taxon>Bacillati</taxon>
        <taxon>Actinomycetota</taxon>
        <taxon>Actinomycetes</taxon>
        <taxon>Kitasatosporales</taxon>
        <taxon>Streptomycetaceae</taxon>
        <taxon>Streptomyces</taxon>
    </lineage>
</organism>
<dbReference type="PRINTS" id="PR00862">
    <property type="entry name" value="PROLIGOPTASE"/>
</dbReference>
<dbReference type="Pfam" id="PF02897">
    <property type="entry name" value="Peptidase_S9_N"/>
    <property type="match status" value="1"/>
</dbReference>
<dbReference type="Gene3D" id="2.130.10.120">
    <property type="entry name" value="Prolyl oligopeptidase, N-terminal domain"/>
    <property type="match status" value="1"/>
</dbReference>
<dbReference type="PANTHER" id="PTHR42881">
    <property type="entry name" value="PROLYL ENDOPEPTIDASE"/>
    <property type="match status" value="1"/>
</dbReference>
<dbReference type="InterPro" id="IPR023302">
    <property type="entry name" value="Pept_S9A_N"/>
</dbReference>
<dbReference type="GO" id="GO:0004252">
    <property type="term" value="F:serine-type endopeptidase activity"/>
    <property type="evidence" value="ECO:0007669"/>
    <property type="project" value="InterPro"/>
</dbReference>
<feature type="domain" description="Peptidase S9A N-terminal" evidence="5">
    <location>
        <begin position="12"/>
        <end position="223"/>
    </location>
</feature>
<dbReference type="InterPro" id="IPR001375">
    <property type="entry name" value="Peptidase_S9_cat"/>
</dbReference>
<name>A0A939JR36_9ACTN</name>
<feature type="domain" description="Peptidase S9 prolyl oligopeptidase catalytic" evidence="4">
    <location>
        <begin position="472"/>
        <end position="673"/>
    </location>
</feature>
<comment type="caution">
    <text evidence="6">The sequence shown here is derived from an EMBL/GenBank/DDBJ whole genome shotgun (WGS) entry which is preliminary data.</text>
</comment>
<dbReference type="Pfam" id="PF00326">
    <property type="entry name" value="Peptidase_S9"/>
    <property type="match status" value="1"/>
</dbReference>
<keyword evidence="1" id="KW-0645">Protease</keyword>
<evidence type="ECO:0000256" key="1">
    <source>
        <dbReference type="ARBA" id="ARBA00022670"/>
    </source>
</evidence>
<dbReference type="Proteomes" id="UP000664781">
    <property type="component" value="Unassembled WGS sequence"/>
</dbReference>
<evidence type="ECO:0000259" key="5">
    <source>
        <dbReference type="Pfam" id="PF02897"/>
    </source>
</evidence>
<keyword evidence="7" id="KW-1185">Reference proteome</keyword>
<accession>A0A939JR36</accession>
<sequence length="678" mass="75801">MADDDPYAGREDDPYEWLEDVTGEDALAWVRERNAETAARLTGVPGFPGLTARLREVMDDTSRIPYAGRRGPHLYNFWQDADSVRGRWRRTTLKEYREERPAWEVLLDLDALAEAEGEPWVWDGCLLLRPDFRRALVKLSRDGADAVVVREFDLDTKAFVDDGFHVPEAKTQIGWIDRDHVFVGTDFGPGSMTTSGYPRTFRRWRRGVPLADAEPVYEVSERDLCAAAWHDPTEGFERDFVARYADFWHHEMFLLTDHGVPVKIDVPDDAGKDVHRAWLLVTPESPWLEYPAGSLLAFPFDSFMAGDRTATVLFTPDAHTSLVGHTWTRNHLIVETLTDVATRVRVCTPGPDGDWSHEPLTDVPPLTAVTITDTDPDTGDEYFLDVAGHLRPSTLYRGEIGRDREEVKRAPAWFDTAGMTVRQHFATSRDGTRVPYFVVGPDAPEGPTLLTGYGGFQTSLTPYYSGVTGRAWLAQGGTYVVANIRGGGEYGPRWHRSALKAGRERSFQDFAAVARDLVDRGITVPSRLGVTGGSNGGLLMGAMLTRYPHLFGAVVAQVPILDLLRFHRLLAGASWIAEYGDPDDPEDRAHLARLSPYHNLRADHLYPPVLLLTSTRDDRVHPAHARKTAARLRDMGHRVLFHESPGGGHSGASDHEQAAFNEALMYTFLWQELAADSH</sequence>
<keyword evidence="3" id="KW-0720">Serine protease</keyword>
<dbReference type="InterPro" id="IPR051167">
    <property type="entry name" value="Prolyl_oligopep/macrocyclase"/>
</dbReference>
<gene>
    <name evidence="6" type="ORF">J1792_16785</name>
</gene>
<reference evidence="6" key="1">
    <citation type="submission" date="2021-03" db="EMBL/GenBank/DDBJ databases">
        <title>Streptomyces strains.</title>
        <authorList>
            <person name="Lund M.B."/>
            <person name="Toerring T."/>
        </authorList>
    </citation>
    <scope>NUCLEOTIDE SEQUENCE</scope>
    <source>
        <strain evidence="6">JCM 4242</strain>
    </source>
</reference>
<protein>
    <submittedName>
        <fullName evidence="6">S9 family peptidase</fullName>
    </submittedName>
</protein>
<dbReference type="RefSeq" id="WP_086573057.1">
    <property type="nucleotide sequence ID" value="NZ_JAFMOF010000002.1"/>
</dbReference>
<evidence type="ECO:0000259" key="4">
    <source>
        <dbReference type="Pfam" id="PF00326"/>
    </source>
</evidence>
<keyword evidence="2" id="KW-0378">Hydrolase</keyword>
<evidence type="ECO:0000256" key="3">
    <source>
        <dbReference type="ARBA" id="ARBA00022825"/>
    </source>
</evidence>
<dbReference type="GO" id="GO:0070012">
    <property type="term" value="F:oligopeptidase activity"/>
    <property type="evidence" value="ECO:0007669"/>
    <property type="project" value="TreeGrafter"/>
</dbReference>
<evidence type="ECO:0000256" key="2">
    <source>
        <dbReference type="ARBA" id="ARBA00022801"/>
    </source>
</evidence>
<dbReference type="EMBL" id="JAFMOF010000002">
    <property type="protein sequence ID" value="MBO0654372.1"/>
    <property type="molecule type" value="Genomic_DNA"/>
</dbReference>
<evidence type="ECO:0000313" key="7">
    <source>
        <dbReference type="Proteomes" id="UP000664781"/>
    </source>
</evidence>
<dbReference type="Gene3D" id="3.40.50.1820">
    <property type="entry name" value="alpha/beta hydrolase"/>
    <property type="match status" value="1"/>
</dbReference>